<dbReference type="SUPFAM" id="SSF50370">
    <property type="entry name" value="Ricin B-like lectins"/>
    <property type="match status" value="1"/>
</dbReference>
<dbReference type="Pfam" id="PF00652">
    <property type="entry name" value="Ricin_B_lectin"/>
    <property type="match status" value="1"/>
</dbReference>
<proteinExistence type="predicted"/>
<dbReference type="Gene3D" id="2.70.240.20">
    <property type="entry name" value="Leukocidin/Hemolysin toxin, cytolysin domain"/>
    <property type="match status" value="1"/>
</dbReference>
<reference evidence="2 3" key="1">
    <citation type="submission" date="2017-11" db="EMBL/GenBank/DDBJ databases">
        <title>Genome sequence of Pseudomonas arsenicoxydans ACM1.</title>
        <authorList>
            <person name="Nascimento F.X."/>
        </authorList>
    </citation>
    <scope>NUCLEOTIDE SEQUENCE [LARGE SCALE GENOMIC DNA]</scope>
    <source>
        <strain evidence="2 3">ACM1</strain>
    </source>
</reference>
<dbReference type="InterPro" id="IPR000772">
    <property type="entry name" value="Ricin_B_lectin"/>
</dbReference>
<organism evidence="2 3">
    <name type="scientific">Pseudomonas arsenicoxydans</name>
    <dbReference type="NCBI Taxonomy" id="702115"/>
    <lineage>
        <taxon>Bacteria</taxon>
        <taxon>Pseudomonadati</taxon>
        <taxon>Pseudomonadota</taxon>
        <taxon>Gammaproteobacteria</taxon>
        <taxon>Pseudomonadales</taxon>
        <taxon>Pseudomonadaceae</taxon>
        <taxon>Pseudomonas</taxon>
    </lineage>
</organism>
<dbReference type="AlphaFoldDB" id="A0A4P6FWH2"/>
<protein>
    <recommendedName>
        <fullName evidence="1">Ricin B lectin domain-containing protein</fullName>
    </recommendedName>
</protein>
<dbReference type="CDD" id="cd23423">
    <property type="entry name" value="beta-trefoil_Ricin_hemolysin"/>
    <property type="match status" value="1"/>
</dbReference>
<feature type="domain" description="Ricin B lectin" evidence="1">
    <location>
        <begin position="423"/>
        <end position="503"/>
    </location>
</feature>
<evidence type="ECO:0000313" key="2">
    <source>
        <dbReference type="EMBL" id="QAY83263.1"/>
    </source>
</evidence>
<sequence>MVFGPPLSGKNTDDAQRIQKSVTTLSQDELNLPVDDSKSNMAYLDIDSIEDEKILEKATAVFQAGIPVLLKMKNHTPELAKKVSTVFGISGSFDYALFHRLNNSKIEVYRLEGYDDENIMEAAWLLVNVLNLKSDPPEDQFIGMPKLTYNINVQSPSREMTSVVNIDIIRSAQRSQDKKFVSIKTAPTTMRSAKNGITIGGVDPGGSGQNLWGAYLPHAYRFTHQLTAQQIDPVLVQSAPSSDSRTEFSFTETKTTGLSIGGTLGGEFGGTKAENIGYAAKSPFNVNFGLSYLHAKTMSYNFKDYSLLAAQNGSKLTWSAPIDTKLRGALIERLTSTTPILSEEKMTPMMRSASLEAYSLWELPGTYTGKATVRVGGGYDLDRAEWWWERTQVKSQQNTDIYNFEDKYELDMSTPFLTREMTVLIRSADGTGKCISGSANSSTTLESCVASDAQQLWGLDSESRYVNRATQQCLSVRETDGALITNSCALDNRQQWEWQADRLHSLYNRE</sequence>
<keyword evidence="3" id="KW-1185">Reference proteome</keyword>
<accession>A0A4P6FWH2</accession>
<dbReference type="Proteomes" id="UP000291121">
    <property type="component" value="Chromosome"/>
</dbReference>
<dbReference type="InterPro" id="IPR035992">
    <property type="entry name" value="Ricin_B-like_lectins"/>
</dbReference>
<dbReference type="PROSITE" id="PS50231">
    <property type="entry name" value="RICIN_B_LECTIN"/>
    <property type="match status" value="1"/>
</dbReference>
<name>A0A4P6FWH2_9PSED</name>
<evidence type="ECO:0000259" key="1">
    <source>
        <dbReference type="Pfam" id="PF00652"/>
    </source>
</evidence>
<gene>
    <name evidence="2" type="ORF">CUN61_04445</name>
</gene>
<evidence type="ECO:0000313" key="3">
    <source>
        <dbReference type="Proteomes" id="UP000291121"/>
    </source>
</evidence>
<dbReference type="EMBL" id="CP024767">
    <property type="protein sequence ID" value="QAY83263.1"/>
    <property type="molecule type" value="Genomic_DNA"/>
</dbReference>